<dbReference type="Pfam" id="PF00005">
    <property type="entry name" value="ABC_tran"/>
    <property type="match status" value="1"/>
</dbReference>
<protein>
    <submittedName>
        <fullName evidence="5">Organic solvent ABC transporter ATP-binding protein</fullName>
    </submittedName>
</protein>
<sequence>MIELKNIYKSFNGTKVLDDANLKIQKGESLVIIGRSGSGKSVLLKHLIGLIAPDSGRVIIDGIDLTKARSKDVRKTRKKFGMLFQGAALFDSLTVFENVGFQLMEYTHKTYEEIKVRVEECLKMVGLKGIEEMKPSELSGGMKKRVGLARAISMSPEILLFDEPTTGLDPIMGDIINDLIRSLHTQLKLTSVTVTHDMKSAFKIADRICMVYEKKIKEIGTPEDILNSTDPVIQQFVSGNSKGPLTENE</sequence>
<proteinExistence type="predicted"/>
<dbReference type="SMART" id="SM00382">
    <property type="entry name" value="AAA"/>
    <property type="match status" value="1"/>
</dbReference>
<accession>A0A0F0CQ47</accession>
<organism evidence="5 6">
    <name type="scientific">Candidatus Omnitrophus magneticus</name>
    <dbReference type="NCBI Taxonomy" id="1609969"/>
    <lineage>
        <taxon>Bacteria</taxon>
        <taxon>Pseudomonadati</taxon>
        <taxon>Candidatus Omnitrophota</taxon>
        <taxon>Candidatus Omnitrophus</taxon>
    </lineage>
</organism>
<keyword evidence="6" id="KW-1185">Reference proteome</keyword>
<dbReference type="AlphaFoldDB" id="A0A0F0CQ47"/>
<keyword evidence="3 5" id="KW-0067">ATP-binding</keyword>
<evidence type="ECO:0000313" key="5">
    <source>
        <dbReference type="EMBL" id="KJJ84139.1"/>
    </source>
</evidence>
<evidence type="ECO:0000313" key="6">
    <source>
        <dbReference type="Proteomes" id="UP000033428"/>
    </source>
</evidence>
<keyword evidence="2" id="KW-0547">Nucleotide-binding</keyword>
<dbReference type="GO" id="GO:0005524">
    <property type="term" value="F:ATP binding"/>
    <property type="evidence" value="ECO:0007669"/>
    <property type="project" value="UniProtKB-KW"/>
</dbReference>
<dbReference type="InterPro" id="IPR017871">
    <property type="entry name" value="ABC_transporter-like_CS"/>
</dbReference>
<feature type="domain" description="ABC transporter" evidence="4">
    <location>
        <begin position="2"/>
        <end position="238"/>
    </location>
</feature>
<dbReference type="PROSITE" id="PS00211">
    <property type="entry name" value="ABC_TRANSPORTER_1"/>
    <property type="match status" value="1"/>
</dbReference>
<dbReference type="InterPro" id="IPR003439">
    <property type="entry name" value="ABC_transporter-like_ATP-bd"/>
</dbReference>
<dbReference type="SUPFAM" id="SSF52540">
    <property type="entry name" value="P-loop containing nucleoside triphosphate hydrolases"/>
    <property type="match status" value="1"/>
</dbReference>
<evidence type="ECO:0000256" key="3">
    <source>
        <dbReference type="ARBA" id="ARBA00022840"/>
    </source>
</evidence>
<dbReference type="PANTHER" id="PTHR43023">
    <property type="entry name" value="PROTEIN TRIGALACTOSYLDIACYLGLYCEROL 3, CHLOROPLASTIC"/>
    <property type="match status" value="1"/>
</dbReference>
<evidence type="ECO:0000259" key="4">
    <source>
        <dbReference type="PROSITE" id="PS50893"/>
    </source>
</evidence>
<dbReference type="Proteomes" id="UP000033428">
    <property type="component" value="Unassembled WGS sequence"/>
</dbReference>
<dbReference type="InterPro" id="IPR027417">
    <property type="entry name" value="P-loop_NTPase"/>
</dbReference>
<dbReference type="EMBL" id="JYNY01000401">
    <property type="protein sequence ID" value="KJJ84139.1"/>
    <property type="molecule type" value="Genomic_DNA"/>
</dbReference>
<dbReference type="PANTHER" id="PTHR43023:SF6">
    <property type="entry name" value="INTERMEMBRANE PHOSPHOLIPID TRANSPORT SYSTEM ATP-BINDING PROTEIN MLAF"/>
    <property type="match status" value="1"/>
</dbReference>
<dbReference type="CDD" id="cd03261">
    <property type="entry name" value="ABC_Org_Solvent_Resistant"/>
    <property type="match status" value="1"/>
</dbReference>
<comment type="caution">
    <text evidence="5">The sequence shown here is derived from an EMBL/GenBank/DDBJ whole genome shotgun (WGS) entry which is preliminary data.</text>
</comment>
<dbReference type="InterPro" id="IPR003593">
    <property type="entry name" value="AAA+_ATPase"/>
</dbReference>
<dbReference type="PROSITE" id="PS50893">
    <property type="entry name" value="ABC_TRANSPORTER_2"/>
    <property type="match status" value="1"/>
</dbReference>
<evidence type="ECO:0000256" key="1">
    <source>
        <dbReference type="ARBA" id="ARBA00022448"/>
    </source>
</evidence>
<dbReference type="GO" id="GO:0016887">
    <property type="term" value="F:ATP hydrolysis activity"/>
    <property type="evidence" value="ECO:0007669"/>
    <property type="project" value="InterPro"/>
</dbReference>
<gene>
    <name evidence="5" type="ORF">OMAG_001996</name>
</gene>
<evidence type="ECO:0000256" key="2">
    <source>
        <dbReference type="ARBA" id="ARBA00022741"/>
    </source>
</evidence>
<name>A0A0F0CQ47_9BACT</name>
<dbReference type="Gene3D" id="3.40.50.300">
    <property type="entry name" value="P-loop containing nucleotide triphosphate hydrolases"/>
    <property type="match status" value="1"/>
</dbReference>
<reference evidence="5 6" key="1">
    <citation type="submission" date="2015-02" db="EMBL/GenBank/DDBJ databases">
        <title>Single-cell genomics of uncultivated deep-branching MTB reveals a conserved set of magnetosome genes.</title>
        <authorList>
            <person name="Kolinko S."/>
            <person name="Richter M."/>
            <person name="Glockner F.O."/>
            <person name="Brachmann A."/>
            <person name="Schuler D."/>
        </authorList>
    </citation>
    <scope>NUCLEOTIDE SEQUENCE [LARGE SCALE GENOMIC DNA]</scope>
    <source>
        <strain evidence="5">SKK-01</strain>
    </source>
</reference>
<dbReference type="PATRIC" id="fig|1609969.3.peg.2125"/>
<keyword evidence="1" id="KW-0813">Transport</keyword>